<evidence type="ECO:0000313" key="3">
    <source>
        <dbReference type="Proteomes" id="UP000438429"/>
    </source>
</evidence>
<dbReference type="AlphaFoldDB" id="A0A6A4TAQ3"/>
<proteinExistence type="predicted"/>
<evidence type="ECO:0000313" key="2">
    <source>
        <dbReference type="EMBL" id="KAF0040234.1"/>
    </source>
</evidence>
<feature type="region of interest" description="Disordered" evidence="1">
    <location>
        <begin position="92"/>
        <end position="111"/>
    </location>
</feature>
<name>A0A6A4TAQ3_SCOMX</name>
<accession>A0A6A4TAQ3</accession>
<evidence type="ECO:0000256" key="1">
    <source>
        <dbReference type="SAM" id="MobiDB-lite"/>
    </source>
</evidence>
<reference evidence="2 3" key="1">
    <citation type="submission" date="2019-06" db="EMBL/GenBank/DDBJ databases">
        <title>Draft genomes of female and male turbot (Scophthalmus maximus).</title>
        <authorList>
            <person name="Xu H."/>
            <person name="Xu X.-W."/>
            <person name="Shao C."/>
            <person name="Chen S."/>
        </authorList>
    </citation>
    <scope>NUCLEOTIDE SEQUENCE [LARGE SCALE GENOMIC DNA]</scope>
    <source>
        <strain evidence="2">Ysfricsl-2016a</strain>
        <tissue evidence="2">Blood</tissue>
    </source>
</reference>
<gene>
    <name evidence="2" type="ORF">F2P81_008469</name>
</gene>
<organism evidence="2 3">
    <name type="scientific">Scophthalmus maximus</name>
    <name type="common">Turbot</name>
    <name type="synonym">Psetta maxima</name>
    <dbReference type="NCBI Taxonomy" id="52904"/>
    <lineage>
        <taxon>Eukaryota</taxon>
        <taxon>Metazoa</taxon>
        <taxon>Chordata</taxon>
        <taxon>Craniata</taxon>
        <taxon>Vertebrata</taxon>
        <taxon>Euteleostomi</taxon>
        <taxon>Actinopterygii</taxon>
        <taxon>Neopterygii</taxon>
        <taxon>Teleostei</taxon>
        <taxon>Neoteleostei</taxon>
        <taxon>Acanthomorphata</taxon>
        <taxon>Carangaria</taxon>
        <taxon>Pleuronectiformes</taxon>
        <taxon>Pleuronectoidei</taxon>
        <taxon>Scophthalmidae</taxon>
        <taxon>Scophthalmus</taxon>
    </lineage>
</organism>
<protein>
    <submittedName>
        <fullName evidence="2">Uncharacterized protein</fullName>
    </submittedName>
</protein>
<dbReference type="Gene3D" id="2.60.40.10">
    <property type="entry name" value="Immunoglobulins"/>
    <property type="match status" value="1"/>
</dbReference>
<dbReference type="InterPro" id="IPR013783">
    <property type="entry name" value="Ig-like_fold"/>
</dbReference>
<sequence>MSVLTRSRELPPFSVEPEFGTIEPGSTQDVSVRFSPLEAAQLQGRMLCRLSSSDSLLLLNKYPETLKKVSSSTRKGIDRQRRLLDIVWRHMPRGKSSRRSQAALRRMVERQ</sequence>
<dbReference type="EMBL" id="VEVO01000007">
    <property type="protein sequence ID" value="KAF0040234.1"/>
    <property type="molecule type" value="Genomic_DNA"/>
</dbReference>
<dbReference type="Proteomes" id="UP000438429">
    <property type="component" value="Unassembled WGS sequence"/>
</dbReference>
<comment type="caution">
    <text evidence="2">The sequence shown here is derived from an EMBL/GenBank/DDBJ whole genome shotgun (WGS) entry which is preliminary data.</text>
</comment>